<accession>A9EDW9</accession>
<evidence type="ECO:0000313" key="2">
    <source>
        <dbReference type="Proteomes" id="UP000002945"/>
    </source>
</evidence>
<evidence type="ECO:0008006" key="3">
    <source>
        <dbReference type="Google" id="ProtNLM"/>
    </source>
</evidence>
<dbReference type="EMBL" id="ABIB01000025">
    <property type="protein sequence ID" value="EDP94188.1"/>
    <property type="molecule type" value="Genomic_DNA"/>
</dbReference>
<keyword evidence="2" id="KW-1185">Reference proteome</keyword>
<dbReference type="GO" id="GO:0003677">
    <property type="term" value="F:DNA binding"/>
    <property type="evidence" value="ECO:0007669"/>
    <property type="project" value="InterPro"/>
</dbReference>
<dbReference type="InterPro" id="IPR010982">
    <property type="entry name" value="Lambda_DNA-bd_dom_sf"/>
</dbReference>
<organism evidence="1 2">
    <name type="scientific">Kordia algicida OT-1</name>
    <dbReference type="NCBI Taxonomy" id="391587"/>
    <lineage>
        <taxon>Bacteria</taxon>
        <taxon>Pseudomonadati</taxon>
        <taxon>Bacteroidota</taxon>
        <taxon>Flavobacteriia</taxon>
        <taxon>Flavobacteriales</taxon>
        <taxon>Flavobacteriaceae</taxon>
        <taxon>Kordia</taxon>
    </lineage>
</organism>
<dbReference type="AlphaFoldDB" id="A9EDW9"/>
<evidence type="ECO:0000313" key="1">
    <source>
        <dbReference type="EMBL" id="EDP94188.1"/>
    </source>
</evidence>
<dbReference type="Gene3D" id="1.10.260.40">
    <property type="entry name" value="lambda repressor-like DNA-binding domains"/>
    <property type="match status" value="1"/>
</dbReference>
<protein>
    <recommendedName>
        <fullName evidence="3">HTH cro/C1-type domain-containing protein</fullName>
    </recommendedName>
</protein>
<sequence>MSEIGKRFKELIIANNDSNKSFATKIDVNANYISMMITGRKPISDSILYSIKKEIPNLNEEWLLQGKGSMFLAPNDVITNEVDDVFSRISDDEFAIYFAKHKDRLLNNEIIKVIIEKAASELYINKLKEDIKKLSDNS</sequence>
<comment type="caution">
    <text evidence="1">The sequence shown here is derived from an EMBL/GenBank/DDBJ whole genome shotgun (WGS) entry which is preliminary data.</text>
</comment>
<dbReference type="SUPFAM" id="SSF47413">
    <property type="entry name" value="lambda repressor-like DNA-binding domains"/>
    <property type="match status" value="1"/>
</dbReference>
<name>A9EDW9_9FLAO</name>
<reference evidence="1 2" key="1">
    <citation type="journal article" date="2011" name="J. Bacteriol.">
        <title>Genome sequence of the algicidal bacterium Kordia algicida OT-1.</title>
        <authorList>
            <person name="Lee H.S."/>
            <person name="Kang S.G."/>
            <person name="Kwon K.K."/>
            <person name="Lee J.H."/>
            <person name="Kim S.J."/>
        </authorList>
    </citation>
    <scope>NUCLEOTIDE SEQUENCE [LARGE SCALE GENOMIC DNA]</scope>
    <source>
        <strain evidence="1 2">OT-1</strain>
    </source>
</reference>
<dbReference type="Proteomes" id="UP000002945">
    <property type="component" value="Unassembled WGS sequence"/>
</dbReference>
<proteinExistence type="predicted"/>
<gene>
    <name evidence="1" type="ORF">KAOT1_02296</name>
</gene>
<dbReference type="InterPro" id="IPR001387">
    <property type="entry name" value="Cro/C1-type_HTH"/>
</dbReference>
<dbReference type="CDD" id="cd00093">
    <property type="entry name" value="HTH_XRE"/>
    <property type="match status" value="1"/>
</dbReference>
<dbReference type="HOGENOM" id="CLU_1852563_0_0_10"/>